<comment type="caution">
    <text evidence="1">The sequence shown here is derived from an EMBL/GenBank/DDBJ whole genome shotgun (WGS) entry which is preliminary data.</text>
</comment>
<dbReference type="AlphaFoldDB" id="A0A5S3PMB7"/>
<organism evidence="1 2">
    <name type="scientific">Maribacter algarum</name>
    <name type="common">ex Zhang et al. 2020</name>
    <dbReference type="NCBI Taxonomy" id="2578118"/>
    <lineage>
        <taxon>Bacteria</taxon>
        <taxon>Pseudomonadati</taxon>
        <taxon>Bacteroidota</taxon>
        <taxon>Flavobacteriia</taxon>
        <taxon>Flavobacteriales</taxon>
        <taxon>Flavobacteriaceae</taxon>
        <taxon>Maribacter</taxon>
    </lineage>
</organism>
<dbReference type="RefSeq" id="WP_138659893.1">
    <property type="nucleotide sequence ID" value="NZ_VATY01000005.1"/>
</dbReference>
<proteinExistence type="predicted"/>
<dbReference type="InterPro" id="IPR029063">
    <property type="entry name" value="SAM-dependent_MTases_sf"/>
</dbReference>
<dbReference type="GO" id="GO:0032259">
    <property type="term" value="P:methylation"/>
    <property type="evidence" value="ECO:0007669"/>
    <property type="project" value="UniProtKB-KW"/>
</dbReference>
<keyword evidence="1" id="KW-0489">Methyltransferase</keyword>
<accession>A0A5S3PMB7</accession>
<keyword evidence="2" id="KW-1185">Reference proteome</keyword>
<dbReference type="PANTHER" id="PTHR43861:SF6">
    <property type="entry name" value="METHYLTRANSFERASE TYPE 11"/>
    <property type="match status" value="1"/>
</dbReference>
<dbReference type="Pfam" id="PF13489">
    <property type="entry name" value="Methyltransf_23"/>
    <property type="match status" value="1"/>
</dbReference>
<dbReference type="PANTHER" id="PTHR43861">
    <property type="entry name" value="TRANS-ACONITATE 2-METHYLTRANSFERASE-RELATED"/>
    <property type="match status" value="1"/>
</dbReference>
<keyword evidence="1" id="KW-0808">Transferase</keyword>
<protein>
    <submittedName>
        <fullName evidence="1">Class I SAM-dependent methyltransferase</fullName>
    </submittedName>
</protein>
<evidence type="ECO:0000313" key="1">
    <source>
        <dbReference type="EMBL" id="TMM53434.1"/>
    </source>
</evidence>
<dbReference type="Proteomes" id="UP000310314">
    <property type="component" value="Unassembled WGS sequence"/>
</dbReference>
<dbReference type="GO" id="GO:0008168">
    <property type="term" value="F:methyltransferase activity"/>
    <property type="evidence" value="ECO:0007669"/>
    <property type="project" value="UniProtKB-KW"/>
</dbReference>
<dbReference type="SUPFAM" id="SSF53335">
    <property type="entry name" value="S-adenosyl-L-methionine-dependent methyltransferases"/>
    <property type="match status" value="1"/>
</dbReference>
<sequence length="300" mass="34839">MSATSNDTEYVMKKTCRSIKDCPDEKPLFMNKNGHEIYECVTCGHRFHRVDDSEIHLEKVYSDSYFFEGKSGYPNYLNEKEILIKHGSRYAKLVSKYIDKPGKVLDVGSAAGFILKGFENEGWTCYGVEPNKTMAEYGKDEFGFDIQVGDLESYETNQKFDLITLIEVIGHFNDLDIALQKAHSFLRPNGIILVESWNRESLIVKLIGKHWHAYCPPSVVHWFSDKTITELFDFYGFDRINKGFPFKRIKLKHGIALIDTNTPNFFLKQRIIKLLTNSFGKLKLIYPPIDVKWYVFQKRN</sequence>
<dbReference type="CDD" id="cd02440">
    <property type="entry name" value="AdoMet_MTases"/>
    <property type="match status" value="1"/>
</dbReference>
<dbReference type="EMBL" id="VATY01000005">
    <property type="protein sequence ID" value="TMM53434.1"/>
    <property type="molecule type" value="Genomic_DNA"/>
</dbReference>
<dbReference type="Gene3D" id="3.40.50.150">
    <property type="entry name" value="Vaccinia Virus protein VP39"/>
    <property type="match status" value="1"/>
</dbReference>
<dbReference type="OrthoDB" id="9789123at2"/>
<reference evidence="1 2" key="1">
    <citation type="submission" date="2019-05" db="EMBL/GenBank/DDBJ databases">
        <authorList>
            <person name="Zhang J.-Y."/>
            <person name="Feg X."/>
            <person name="Du Z.-J."/>
        </authorList>
    </citation>
    <scope>NUCLEOTIDE SEQUENCE [LARGE SCALE GENOMIC DNA]</scope>
    <source>
        <strain evidence="1 2">RZ26</strain>
    </source>
</reference>
<evidence type="ECO:0000313" key="2">
    <source>
        <dbReference type="Proteomes" id="UP000310314"/>
    </source>
</evidence>
<name>A0A5S3PMB7_9FLAO</name>
<gene>
    <name evidence="1" type="ORF">FEE95_20465</name>
</gene>